<feature type="transmembrane region" description="Helical" evidence="5">
    <location>
        <begin position="6"/>
        <end position="24"/>
    </location>
</feature>
<comment type="subcellular location">
    <subcellularLocation>
        <location evidence="1">Cell membrane</location>
        <topology evidence="1">Multi-pass membrane protein</topology>
    </subcellularLocation>
</comment>
<keyword evidence="5" id="KW-0812">Transmembrane</keyword>
<dbReference type="GO" id="GO:0015297">
    <property type="term" value="F:antiporter activity"/>
    <property type="evidence" value="ECO:0007669"/>
    <property type="project" value="UniProtKB-KW"/>
</dbReference>
<keyword evidence="4" id="KW-0406">Ion transport</keyword>
<dbReference type="EMBL" id="FRBI01000001">
    <property type="protein sequence ID" value="SHK70265.1"/>
    <property type="molecule type" value="Genomic_DNA"/>
</dbReference>
<evidence type="ECO:0000313" key="7">
    <source>
        <dbReference type="Proteomes" id="UP000184111"/>
    </source>
</evidence>
<keyword evidence="7" id="KW-1185">Reference proteome</keyword>
<evidence type="ECO:0000256" key="1">
    <source>
        <dbReference type="ARBA" id="ARBA00004651"/>
    </source>
</evidence>
<reference evidence="6 7" key="1">
    <citation type="submission" date="2016-11" db="EMBL/GenBank/DDBJ databases">
        <authorList>
            <person name="Jaros S."/>
            <person name="Januszkiewicz K."/>
            <person name="Wedrychowicz H."/>
        </authorList>
    </citation>
    <scope>NUCLEOTIDE SEQUENCE [LARGE SCALE GENOMIC DNA]</scope>
    <source>
        <strain evidence="6 7">CGMCC 4.2025</strain>
    </source>
</reference>
<dbReference type="GO" id="GO:0005886">
    <property type="term" value="C:plasma membrane"/>
    <property type="evidence" value="ECO:0007669"/>
    <property type="project" value="UniProtKB-SubCell"/>
</dbReference>
<evidence type="ECO:0000256" key="4">
    <source>
        <dbReference type="ARBA" id="ARBA00023065"/>
    </source>
</evidence>
<feature type="transmembrane region" description="Helical" evidence="5">
    <location>
        <begin position="55"/>
        <end position="78"/>
    </location>
</feature>
<keyword evidence="2" id="KW-0813">Transport</keyword>
<feature type="transmembrane region" description="Helical" evidence="5">
    <location>
        <begin position="31"/>
        <end position="49"/>
    </location>
</feature>
<sequence>MTTDQVLIGTGLLVVLAVGSQLLAGRLRIPALIVLLPVGFAAGALIGDVDPQRLLGAAFSPLVSLAVAVILYDAGLGLDLGRLKGHNRRVVTRLLGVVRRSRSRPLLVGGAPWAVALGSALKSTGMEVLMWAGHEQERHRIRQAGIELAAGEMPATATGGGAELEGTTGVYLLTDEDDFNALATAILRGGVEGPVHRVGAAAGSHGVVAPYIGGEILFGTRLTGPDLARRHRDGGTVVARSADRPIPPDSDLLFVVRSGDRLVPVTEGSTPAPEPGDTLVLLVPAQDGRPSRRVG</sequence>
<dbReference type="GO" id="GO:0006811">
    <property type="term" value="P:monoatomic ion transport"/>
    <property type="evidence" value="ECO:0007669"/>
    <property type="project" value="UniProtKB-KW"/>
</dbReference>
<name>A0A1M6ULZ4_9ACTN</name>
<dbReference type="PANTHER" id="PTHR32507:SF0">
    <property type="entry name" value="NA(+)_H(+) ANTIPORTER 2-RELATED"/>
    <property type="match status" value="1"/>
</dbReference>
<dbReference type="PANTHER" id="PTHR32507">
    <property type="entry name" value="NA(+)/H(+) ANTIPORTER 1"/>
    <property type="match status" value="1"/>
</dbReference>
<keyword evidence="3" id="KW-0050">Antiport</keyword>
<keyword evidence="5" id="KW-0472">Membrane</keyword>
<dbReference type="RefSeq" id="WP_073492933.1">
    <property type="nucleotide sequence ID" value="NZ_FRBI01000001.1"/>
</dbReference>
<evidence type="ECO:0000256" key="5">
    <source>
        <dbReference type="SAM" id="Phobius"/>
    </source>
</evidence>
<evidence type="ECO:0000256" key="2">
    <source>
        <dbReference type="ARBA" id="ARBA00022448"/>
    </source>
</evidence>
<gene>
    <name evidence="6" type="ORF">SAMN05216499_101415</name>
</gene>
<accession>A0A1M6ULZ4</accession>
<dbReference type="AlphaFoldDB" id="A0A1M6ULZ4"/>
<evidence type="ECO:0000256" key="3">
    <source>
        <dbReference type="ARBA" id="ARBA00022449"/>
    </source>
</evidence>
<protein>
    <submittedName>
        <fullName evidence="6">Uncharacterized protein</fullName>
    </submittedName>
</protein>
<proteinExistence type="predicted"/>
<dbReference type="Proteomes" id="UP000184111">
    <property type="component" value="Unassembled WGS sequence"/>
</dbReference>
<organism evidence="6 7">
    <name type="scientific">Actinacidiphila paucisporea</name>
    <dbReference type="NCBI Taxonomy" id="310782"/>
    <lineage>
        <taxon>Bacteria</taxon>
        <taxon>Bacillati</taxon>
        <taxon>Actinomycetota</taxon>
        <taxon>Actinomycetes</taxon>
        <taxon>Kitasatosporales</taxon>
        <taxon>Streptomycetaceae</taxon>
        <taxon>Actinacidiphila</taxon>
    </lineage>
</organism>
<keyword evidence="5" id="KW-1133">Transmembrane helix</keyword>
<evidence type="ECO:0000313" key="6">
    <source>
        <dbReference type="EMBL" id="SHK70265.1"/>
    </source>
</evidence>
<dbReference type="STRING" id="310782.SAMN05216499_101415"/>
<dbReference type="OrthoDB" id="570124at2"/>